<evidence type="ECO:0000313" key="10">
    <source>
        <dbReference type="EMBL" id="MBI2678320.1"/>
    </source>
</evidence>
<comment type="caution">
    <text evidence="10">The sequence shown here is derived from an EMBL/GenBank/DDBJ whole genome shotgun (WGS) entry which is preliminary data.</text>
</comment>
<gene>
    <name evidence="10" type="primary">folP</name>
    <name evidence="10" type="ORF">HYX28_06030</name>
</gene>
<protein>
    <recommendedName>
        <fullName evidence="4">dihydropteroate synthase</fullName>
        <ecNumber evidence="4">2.5.1.15</ecNumber>
    </recommendedName>
</protein>
<evidence type="ECO:0000256" key="2">
    <source>
        <dbReference type="ARBA" id="ARBA00001946"/>
    </source>
</evidence>
<dbReference type="Pfam" id="PF00809">
    <property type="entry name" value="Pterin_bind"/>
    <property type="match status" value="1"/>
</dbReference>
<keyword evidence="7" id="KW-0460">Magnesium</keyword>
<comment type="catalytic activity">
    <reaction evidence="1">
        <text>(7,8-dihydropterin-6-yl)methyl diphosphate + 4-aminobenzoate = 7,8-dihydropteroate + diphosphate</text>
        <dbReference type="Rhea" id="RHEA:19949"/>
        <dbReference type="ChEBI" id="CHEBI:17836"/>
        <dbReference type="ChEBI" id="CHEBI:17839"/>
        <dbReference type="ChEBI" id="CHEBI:33019"/>
        <dbReference type="ChEBI" id="CHEBI:72950"/>
        <dbReference type="EC" id="2.5.1.15"/>
    </reaction>
</comment>
<dbReference type="Proteomes" id="UP000779809">
    <property type="component" value="Unassembled WGS sequence"/>
</dbReference>
<evidence type="ECO:0000259" key="9">
    <source>
        <dbReference type="PROSITE" id="PS50972"/>
    </source>
</evidence>
<dbReference type="Gene3D" id="3.20.20.20">
    <property type="entry name" value="Dihydropteroate synthase-like"/>
    <property type="match status" value="1"/>
</dbReference>
<dbReference type="InterPro" id="IPR011005">
    <property type="entry name" value="Dihydropteroate_synth-like_sf"/>
</dbReference>
<evidence type="ECO:0000256" key="8">
    <source>
        <dbReference type="ARBA" id="ARBA00022909"/>
    </source>
</evidence>
<dbReference type="GO" id="GO:0005829">
    <property type="term" value="C:cytosol"/>
    <property type="evidence" value="ECO:0007669"/>
    <property type="project" value="TreeGrafter"/>
</dbReference>
<dbReference type="PROSITE" id="PS50972">
    <property type="entry name" value="PTERIN_BINDING"/>
    <property type="match status" value="1"/>
</dbReference>
<organism evidence="10 11">
    <name type="scientific">Candidatus Korobacter versatilis</name>
    <dbReference type="NCBI Taxonomy" id="658062"/>
    <lineage>
        <taxon>Bacteria</taxon>
        <taxon>Pseudomonadati</taxon>
        <taxon>Acidobacteriota</taxon>
        <taxon>Terriglobia</taxon>
        <taxon>Terriglobales</taxon>
        <taxon>Candidatus Korobacteraceae</taxon>
        <taxon>Candidatus Korobacter</taxon>
    </lineage>
</organism>
<dbReference type="PANTHER" id="PTHR20941">
    <property type="entry name" value="FOLATE SYNTHESIS PROTEINS"/>
    <property type="match status" value="1"/>
</dbReference>
<sequence>MGVVNVTPDSFSDGGKFYSCDKAVAHAIRLLDEGADILDIGGESTRPGAHAGAANAAVDAAEELARILPVFEAVKRERPTAVLSVDTYKSAVARAAISAGADIVNDVSGMTWDPAMSEILAGLQCGALLMHTRGRPDEWKALPEFADPFGEVHRGLDQLARDAARAGIARNCIVLDPGFGFGKRYEENYPLLARFGELHALGFPLAAGTSRKSFLGRIIAGEGMHAKEDAPPGERLHASVAAAVITILAGAHIVRVHDVKETVEAARVADAVLACQGG</sequence>
<dbReference type="InterPro" id="IPR006390">
    <property type="entry name" value="DHP_synth_dom"/>
</dbReference>
<keyword evidence="5 10" id="KW-0808">Transferase</keyword>
<dbReference type="GO" id="GO:0046656">
    <property type="term" value="P:folic acid biosynthetic process"/>
    <property type="evidence" value="ECO:0007669"/>
    <property type="project" value="UniProtKB-KW"/>
</dbReference>
<comment type="pathway">
    <text evidence="3">Cofactor biosynthesis; tetrahydrofolate biosynthesis; 7,8-dihydrofolate from 2-amino-4-hydroxy-6-hydroxymethyl-7,8-dihydropteridine diphosphate and 4-aminobenzoate: step 1/2.</text>
</comment>
<dbReference type="NCBIfam" id="TIGR01496">
    <property type="entry name" value="DHPS"/>
    <property type="match status" value="1"/>
</dbReference>
<evidence type="ECO:0000256" key="1">
    <source>
        <dbReference type="ARBA" id="ARBA00000012"/>
    </source>
</evidence>
<dbReference type="GO" id="GO:0046654">
    <property type="term" value="P:tetrahydrofolate biosynthetic process"/>
    <property type="evidence" value="ECO:0007669"/>
    <property type="project" value="TreeGrafter"/>
</dbReference>
<dbReference type="InterPro" id="IPR045031">
    <property type="entry name" value="DHP_synth-like"/>
</dbReference>
<dbReference type="PROSITE" id="PS00793">
    <property type="entry name" value="DHPS_2"/>
    <property type="match status" value="1"/>
</dbReference>
<name>A0A932A7U5_9BACT</name>
<dbReference type="EC" id="2.5.1.15" evidence="4"/>
<evidence type="ECO:0000256" key="5">
    <source>
        <dbReference type="ARBA" id="ARBA00022679"/>
    </source>
</evidence>
<reference evidence="10" key="1">
    <citation type="submission" date="2020-07" db="EMBL/GenBank/DDBJ databases">
        <title>Huge and variable diversity of episymbiotic CPR bacteria and DPANN archaea in groundwater ecosystems.</title>
        <authorList>
            <person name="He C.Y."/>
            <person name="Keren R."/>
            <person name="Whittaker M."/>
            <person name="Farag I.F."/>
            <person name="Doudna J."/>
            <person name="Cate J.H.D."/>
            <person name="Banfield J.F."/>
        </authorList>
    </citation>
    <scope>NUCLEOTIDE SEQUENCE</scope>
    <source>
        <strain evidence="10">NC_groundwater_580_Pr5_B-0.1um_64_19</strain>
    </source>
</reference>
<evidence type="ECO:0000256" key="4">
    <source>
        <dbReference type="ARBA" id="ARBA00012458"/>
    </source>
</evidence>
<dbReference type="GO" id="GO:0004156">
    <property type="term" value="F:dihydropteroate synthase activity"/>
    <property type="evidence" value="ECO:0007669"/>
    <property type="project" value="UniProtKB-EC"/>
</dbReference>
<dbReference type="AlphaFoldDB" id="A0A932A7U5"/>
<accession>A0A932A7U5</accession>
<feature type="domain" description="Pterin-binding" evidence="9">
    <location>
        <begin position="1"/>
        <end position="267"/>
    </location>
</feature>
<proteinExistence type="predicted"/>
<comment type="cofactor">
    <cofactor evidence="2">
        <name>Mg(2+)</name>
        <dbReference type="ChEBI" id="CHEBI:18420"/>
    </cofactor>
</comment>
<dbReference type="GO" id="GO:0046872">
    <property type="term" value="F:metal ion binding"/>
    <property type="evidence" value="ECO:0007669"/>
    <property type="project" value="UniProtKB-KW"/>
</dbReference>
<evidence type="ECO:0000256" key="3">
    <source>
        <dbReference type="ARBA" id="ARBA00004763"/>
    </source>
</evidence>
<evidence type="ECO:0000256" key="6">
    <source>
        <dbReference type="ARBA" id="ARBA00022723"/>
    </source>
</evidence>
<keyword evidence="8" id="KW-0289">Folate biosynthesis</keyword>
<evidence type="ECO:0000256" key="7">
    <source>
        <dbReference type="ARBA" id="ARBA00022842"/>
    </source>
</evidence>
<dbReference type="EMBL" id="JACPNR010000006">
    <property type="protein sequence ID" value="MBI2678320.1"/>
    <property type="molecule type" value="Genomic_DNA"/>
</dbReference>
<keyword evidence="6" id="KW-0479">Metal-binding</keyword>
<dbReference type="InterPro" id="IPR000489">
    <property type="entry name" value="Pterin-binding_dom"/>
</dbReference>
<evidence type="ECO:0000313" key="11">
    <source>
        <dbReference type="Proteomes" id="UP000779809"/>
    </source>
</evidence>
<dbReference type="SUPFAM" id="SSF51717">
    <property type="entry name" value="Dihydropteroate synthetase-like"/>
    <property type="match status" value="1"/>
</dbReference>
<dbReference type="CDD" id="cd00739">
    <property type="entry name" value="DHPS"/>
    <property type="match status" value="1"/>
</dbReference>
<dbReference type="PANTHER" id="PTHR20941:SF1">
    <property type="entry name" value="FOLIC ACID SYNTHESIS PROTEIN FOL1"/>
    <property type="match status" value="1"/>
</dbReference>